<evidence type="ECO:0008006" key="3">
    <source>
        <dbReference type="Google" id="ProtNLM"/>
    </source>
</evidence>
<organism evidence="1 2">
    <name type="scientific">Saccharomonospora azurea NA-128</name>
    <dbReference type="NCBI Taxonomy" id="882081"/>
    <lineage>
        <taxon>Bacteria</taxon>
        <taxon>Bacillati</taxon>
        <taxon>Actinomycetota</taxon>
        <taxon>Actinomycetes</taxon>
        <taxon>Pseudonocardiales</taxon>
        <taxon>Pseudonocardiaceae</taxon>
        <taxon>Saccharomonospora</taxon>
    </lineage>
</organism>
<protein>
    <recommendedName>
        <fullName evidence="3">YbaB/EbfC DNA-binding family protein</fullName>
    </recommendedName>
</protein>
<dbReference type="Proteomes" id="UP000004705">
    <property type="component" value="Chromosome"/>
</dbReference>
<dbReference type="AlphaFoldDB" id="H8G707"/>
<dbReference type="InterPro" id="IPR004401">
    <property type="entry name" value="YbaB/EbfC"/>
</dbReference>
<dbReference type="InterPro" id="IPR036894">
    <property type="entry name" value="YbaB-like_sf"/>
</dbReference>
<dbReference type="SUPFAM" id="SSF82607">
    <property type="entry name" value="YbaB-like"/>
    <property type="match status" value="1"/>
</dbReference>
<sequence>MDATEWLADYRSRLDRIAQGARQASESVRDIGATASSPRGEVTVSVNAGGALQGVTLTPMARRLEADALAELIVTTAREAQRLAGARMAEVMEDYLGDSPALARITQHLPTEAGR</sequence>
<dbReference type="RefSeq" id="WP_005437959.1">
    <property type="nucleotide sequence ID" value="NZ_CM001466.1"/>
</dbReference>
<name>H8G707_9PSEU</name>
<gene>
    <name evidence="1" type="ORF">SacazDRAFT_00295</name>
</gene>
<dbReference type="GO" id="GO:0003677">
    <property type="term" value="F:DNA binding"/>
    <property type="evidence" value="ECO:0007669"/>
    <property type="project" value="InterPro"/>
</dbReference>
<evidence type="ECO:0000313" key="2">
    <source>
        <dbReference type="Proteomes" id="UP000004705"/>
    </source>
</evidence>
<evidence type="ECO:0000313" key="1">
    <source>
        <dbReference type="EMBL" id="EHY87276.1"/>
    </source>
</evidence>
<dbReference type="Gene3D" id="3.30.1310.10">
    <property type="entry name" value="Nucleoid-associated protein YbaB-like domain"/>
    <property type="match status" value="1"/>
</dbReference>
<dbReference type="Pfam" id="PF02575">
    <property type="entry name" value="YbaB_DNA_bd"/>
    <property type="match status" value="1"/>
</dbReference>
<accession>H8G707</accession>
<dbReference type="OrthoDB" id="4762213at2"/>
<keyword evidence="2" id="KW-1185">Reference proteome</keyword>
<dbReference type="EMBL" id="CM001466">
    <property type="protein sequence ID" value="EHY87276.1"/>
    <property type="molecule type" value="Genomic_DNA"/>
</dbReference>
<reference evidence="1 2" key="1">
    <citation type="journal article" date="2012" name="Stand. Genomic Sci.">
        <title>Genome sequence of the soil bacterium Saccharomonospora azurea type strain (NA-128(T)).</title>
        <authorList>
            <person name="Klenk H.P."/>
            <person name="Held B."/>
            <person name="Lucas S."/>
            <person name="Lapidus A."/>
            <person name="Copeland A."/>
            <person name="Hammon N."/>
            <person name="Pitluck S."/>
            <person name="Goodwin L.A."/>
            <person name="Han C."/>
            <person name="Tapia R."/>
            <person name="Brambilla E.M."/>
            <person name="Potter G."/>
            <person name="Land M."/>
            <person name="Ivanova N."/>
            <person name="Rohde M."/>
            <person name="Goker M."/>
            <person name="Detter J.C."/>
            <person name="Kyrpides N.C."/>
            <person name="Woyke T."/>
        </authorList>
    </citation>
    <scope>NUCLEOTIDE SEQUENCE [LARGE SCALE GENOMIC DNA]</scope>
    <source>
        <strain evidence="1 2">NA-128</strain>
    </source>
</reference>
<proteinExistence type="predicted"/>
<dbReference type="HOGENOM" id="CLU_147820_0_0_11"/>